<keyword evidence="5" id="KW-0598">Phosphotransferase system</keyword>
<keyword evidence="3 8" id="KW-0762">Sugar transport</keyword>
<sequence>MLKKLFGKKEEKVEKEIILAPVTGELVDITEVPDPTFSKKMMGDGIAIKPSKGEFVAPVSGEIVNLFPTKHAIGIKSKAGVEYLLHIGLETVTLEGEGFEAHVKQGDKVTAGDLLVTADLKLIEEKVKTITPFVITSEIEGVDIATNQQVVQGQTEIMTVHVK</sequence>
<protein>
    <submittedName>
        <fullName evidence="8">PTS glucose transporter subunit IIA</fullName>
    </submittedName>
</protein>
<dbReference type="EMBL" id="JAPRAT010000009">
    <property type="protein sequence ID" value="MCZ0702820.1"/>
    <property type="molecule type" value="Genomic_DNA"/>
</dbReference>
<dbReference type="Gene3D" id="2.70.70.10">
    <property type="entry name" value="Glucose Permease (Domain IIA)"/>
    <property type="match status" value="1"/>
</dbReference>
<accession>A0A9J6RBZ1</accession>
<dbReference type="AlphaFoldDB" id="A0A9J6RBZ1"/>
<dbReference type="NCBIfam" id="TIGR00830">
    <property type="entry name" value="PTBA"/>
    <property type="match status" value="1"/>
</dbReference>
<evidence type="ECO:0000256" key="4">
    <source>
        <dbReference type="ARBA" id="ARBA00022679"/>
    </source>
</evidence>
<name>A0A9J6RBZ1_9BACI</name>
<keyword evidence="9" id="KW-1185">Reference proteome</keyword>
<keyword evidence="6" id="KW-0418">Kinase</keyword>
<gene>
    <name evidence="8" type="ORF">OWO01_06315</name>
</gene>
<dbReference type="GO" id="GO:0016301">
    <property type="term" value="F:kinase activity"/>
    <property type="evidence" value="ECO:0007669"/>
    <property type="project" value="UniProtKB-KW"/>
</dbReference>
<organism evidence="8 9">
    <name type="scientific">Natronobacillus azotifigens</name>
    <dbReference type="NCBI Taxonomy" id="472978"/>
    <lineage>
        <taxon>Bacteria</taxon>
        <taxon>Bacillati</taxon>
        <taxon>Bacillota</taxon>
        <taxon>Bacilli</taxon>
        <taxon>Bacillales</taxon>
        <taxon>Bacillaceae</taxon>
        <taxon>Natronobacillus</taxon>
    </lineage>
</organism>
<dbReference type="Proteomes" id="UP001084197">
    <property type="component" value="Unassembled WGS sequence"/>
</dbReference>
<dbReference type="FunFam" id="2.70.70.10:FF:000001">
    <property type="entry name" value="PTS system glucose-specific IIA component"/>
    <property type="match status" value="1"/>
</dbReference>
<proteinExistence type="predicted"/>
<evidence type="ECO:0000256" key="1">
    <source>
        <dbReference type="ARBA" id="ARBA00004496"/>
    </source>
</evidence>
<evidence type="ECO:0000259" key="7">
    <source>
        <dbReference type="PROSITE" id="PS51093"/>
    </source>
</evidence>
<dbReference type="InterPro" id="IPR001127">
    <property type="entry name" value="PTS_EIIA_1_perm"/>
</dbReference>
<dbReference type="PROSITE" id="PS51093">
    <property type="entry name" value="PTS_EIIA_TYPE_1"/>
    <property type="match status" value="1"/>
</dbReference>
<keyword evidence="2" id="KW-0813">Transport</keyword>
<dbReference type="GO" id="GO:0005737">
    <property type="term" value="C:cytoplasm"/>
    <property type="evidence" value="ECO:0007669"/>
    <property type="project" value="UniProtKB-SubCell"/>
</dbReference>
<evidence type="ECO:0000256" key="2">
    <source>
        <dbReference type="ARBA" id="ARBA00022448"/>
    </source>
</evidence>
<keyword evidence="4" id="KW-0808">Transferase</keyword>
<dbReference type="RefSeq" id="WP_268779591.1">
    <property type="nucleotide sequence ID" value="NZ_JAPRAT010000009.1"/>
</dbReference>
<comment type="caution">
    <text evidence="8">The sequence shown here is derived from an EMBL/GenBank/DDBJ whole genome shotgun (WGS) entry which is preliminary data.</text>
</comment>
<dbReference type="InterPro" id="IPR050890">
    <property type="entry name" value="PTS_EIIA_component"/>
</dbReference>
<comment type="subcellular location">
    <subcellularLocation>
        <location evidence="1">Cytoplasm</location>
    </subcellularLocation>
</comment>
<reference evidence="8" key="1">
    <citation type="submission" date="2022-11" db="EMBL/GenBank/DDBJ databases">
        <title>WGS of Natronobacillus azotifigens 24KS-1, an anaerobic diazotrophic haloalkaliphile from soda-rich habitats.</title>
        <authorList>
            <person name="Sorokin D.Y."/>
            <person name="Merkel A.Y."/>
        </authorList>
    </citation>
    <scope>NUCLEOTIDE SEQUENCE</scope>
    <source>
        <strain evidence="8">24KS-1</strain>
    </source>
</reference>
<dbReference type="PANTHER" id="PTHR45008">
    <property type="entry name" value="PTS SYSTEM GLUCOSE-SPECIFIC EIIA COMPONENT"/>
    <property type="match status" value="1"/>
</dbReference>
<evidence type="ECO:0000313" key="8">
    <source>
        <dbReference type="EMBL" id="MCZ0702820.1"/>
    </source>
</evidence>
<feature type="domain" description="PTS EIIA type-1" evidence="7">
    <location>
        <begin position="34"/>
        <end position="137"/>
    </location>
</feature>
<dbReference type="Pfam" id="PF00358">
    <property type="entry name" value="PTS_EIIA_1"/>
    <property type="match status" value="1"/>
</dbReference>
<dbReference type="GO" id="GO:0009401">
    <property type="term" value="P:phosphoenolpyruvate-dependent sugar phosphotransferase system"/>
    <property type="evidence" value="ECO:0007669"/>
    <property type="project" value="UniProtKB-KW"/>
</dbReference>
<evidence type="ECO:0000256" key="6">
    <source>
        <dbReference type="ARBA" id="ARBA00022777"/>
    </source>
</evidence>
<evidence type="ECO:0000256" key="3">
    <source>
        <dbReference type="ARBA" id="ARBA00022597"/>
    </source>
</evidence>
<dbReference type="InterPro" id="IPR011055">
    <property type="entry name" value="Dup_hybrid_motif"/>
</dbReference>
<dbReference type="PANTHER" id="PTHR45008:SF1">
    <property type="entry name" value="PTS SYSTEM GLUCOSE-SPECIFIC EIIA COMPONENT"/>
    <property type="match status" value="1"/>
</dbReference>
<evidence type="ECO:0000313" key="9">
    <source>
        <dbReference type="Proteomes" id="UP001084197"/>
    </source>
</evidence>
<dbReference type="SUPFAM" id="SSF51261">
    <property type="entry name" value="Duplicated hybrid motif"/>
    <property type="match status" value="1"/>
</dbReference>
<evidence type="ECO:0000256" key="5">
    <source>
        <dbReference type="ARBA" id="ARBA00022683"/>
    </source>
</evidence>